<feature type="region of interest" description="Disordered" evidence="1">
    <location>
        <begin position="1"/>
        <end position="421"/>
    </location>
</feature>
<evidence type="ECO:0000256" key="1">
    <source>
        <dbReference type="SAM" id="MobiDB-lite"/>
    </source>
</evidence>
<name>A0ABR0SG04_9HYPO</name>
<accession>A0ABR0SG04</accession>
<feature type="compositionally biased region" description="Basic residues" evidence="1">
    <location>
        <begin position="45"/>
        <end position="62"/>
    </location>
</feature>
<organism evidence="2 3">
    <name type="scientific">Cladobotryum mycophilum</name>
    <dbReference type="NCBI Taxonomy" id="491253"/>
    <lineage>
        <taxon>Eukaryota</taxon>
        <taxon>Fungi</taxon>
        <taxon>Dikarya</taxon>
        <taxon>Ascomycota</taxon>
        <taxon>Pezizomycotina</taxon>
        <taxon>Sordariomycetes</taxon>
        <taxon>Hypocreomycetidae</taxon>
        <taxon>Hypocreales</taxon>
        <taxon>Hypocreaceae</taxon>
        <taxon>Cladobotryum</taxon>
    </lineage>
</organism>
<feature type="compositionally biased region" description="Polar residues" evidence="1">
    <location>
        <begin position="103"/>
        <end position="114"/>
    </location>
</feature>
<evidence type="ECO:0000313" key="2">
    <source>
        <dbReference type="EMBL" id="KAK5991060.1"/>
    </source>
</evidence>
<dbReference type="EMBL" id="JAVFKD010000014">
    <property type="protein sequence ID" value="KAK5991060.1"/>
    <property type="molecule type" value="Genomic_DNA"/>
</dbReference>
<dbReference type="Proteomes" id="UP001338125">
    <property type="component" value="Unassembled WGS sequence"/>
</dbReference>
<feature type="compositionally biased region" description="Low complexity" evidence="1">
    <location>
        <begin position="281"/>
        <end position="293"/>
    </location>
</feature>
<comment type="caution">
    <text evidence="2">The sequence shown here is derived from an EMBL/GenBank/DDBJ whole genome shotgun (WGS) entry which is preliminary data.</text>
</comment>
<feature type="compositionally biased region" description="Polar residues" evidence="1">
    <location>
        <begin position="164"/>
        <end position="173"/>
    </location>
</feature>
<proteinExistence type="predicted"/>
<gene>
    <name evidence="2" type="ORF">PT974_09336</name>
</gene>
<evidence type="ECO:0000313" key="3">
    <source>
        <dbReference type="Proteomes" id="UP001338125"/>
    </source>
</evidence>
<protein>
    <submittedName>
        <fullName evidence="2">Uncharacterized protein</fullName>
    </submittedName>
</protein>
<feature type="compositionally biased region" description="Low complexity" evidence="1">
    <location>
        <begin position="346"/>
        <end position="357"/>
    </location>
</feature>
<keyword evidence="3" id="KW-1185">Reference proteome</keyword>
<feature type="compositionally biased region" description="Basic and acidic residues" evidence="1">
    <location>
        <begin position="1"/>
        <end position="11"/>
    </location>
</feature>
<feature type="compositionally biased region" description="Polar residues" evidence="1">
    <location>
        <begin position="407"/>
        <end position="421"/>
    </location>
</feature>
<sequence>MEKLRKPEKPKNAARVESLASTESKSKEKATQAAGNDAGSDGLRQAKRKSKNKKKNKPKKNHQATTSDAISKEGETVDTSPTKLIHPVSVLAKSGKLTELTDSRTASPQASGSGVYTPDSWSPVKRPVEDVASRAPSVTAKRNKHEKELEIEEEVKKLGEEQPMPSSRNQYQYDTLPRDRRDYRSNTGGGTLRIPKKRRTRALGVNTFEAPKSVGRAPPSSEFDFEVPAPPSMSKVEKPEEKETPATKSRLNPMAQSFSSPTKRVASPRNPSPHQESLPGSRTRTPSSASTATLQDTSPGVEDVPASPGEEEPKKKMSLSKETTEKQPVPRTKTPEDEPNQQLDPSSSKRSSRNSSGKGRHKRGETSKDVSATPTSTPKKEAWKKKVPLNMDDWPSLPMPRGRANTLPPTASKWGQGSPTK</sequence>
<feature type="compositionally biased region" description="Basic and acidic residues" evidence="1">
    <location>
        <begin position="235"/>
        <end position="245"/>
    </location>
</feature>
<reference evidence="2 3" key="1">
    <citation type="submission" date="2024-01" db="EMBL/GenBank/DDBJ databases">
        <title>Complete genome of Cladobotryum mycophilum ATHUM6906.</title>
        <authorList>
            <person name="Christinaki A.C."/>
            <person name="Myridakis A.I."/>
            <person name="Kouvelis V.N."/>
        </authorList>
    </citation>
    <scope>NUCLEOTIDE SEQUENCE [LARGE SCALE GENOMIC DNA]</scope>
    <source>
        <strain evidence="2 3">ATHUM6906</strain>
    </source>
</reference>